<sequence>MMRHAWWVLGVVLVIGGIVVALTAPAPPADVGWFAYTPLDDSSWSSLWDASGTSAARFVSRQQIVGWVVAVVGLLTLAAGLGYRLGRRAERSARP</sequence>
<organism evidence="2 3">
    <name type="scientific">Nocardioides plantarum</name>
    <dbReference type="NCBI Taxonomy" id="29299"/>
    <lineage>
        <taxon>Bacteria</taxon>
        <taxon>Bacillati</taxon>
        <taxon>Actinomycetota</taxon>
        <taxon>Actinomycetes</taxon>
        <taxon>Propionibacteriales</taxon>
        <taxon>Nocardioidaceae</taxon>
        <taxon>Nocardioides</taxon>
    </lineage>
</organism>
<keyword evidence="1" id="KW-0812">Transmembrane</keyword>
<gene>
    <name evidence="2" type="ORF">ACFFRI_07935</name>
</gene>
<evidence type="ECO:0000256" key="1">
    <source>
        <dbReference type="SAM" id="Phobius"/>
    </source>
</evidence>
<keyword evidence="1" id="KW-1133">Transmembrane helix</keyword>
<accession>A0ABV5K8D6</accession>
<reference evidence="2 3" key="1">
    <citation type="submission" date="2024-09" db="EMBL/GenBank/DDBJ databases">
        <authorList>
            <person name="Sun Q."/>
            <person name="Mori K."/>
        </authorList>
    </citation>
    <scope>NUCLEOTIDE SEQUENCE [LARGE SCALE GENOMIC DNA]</scope>
    <source>
        <strain evidence="2 3">JCM 9626</strain>
    </source>
</reference>
<feature type="transmembrane region" description="Helical" evidence="1">
    <location>
        <begin position="64"/>
        <end position="85"/>
    </location>
</feature>
<keyword evidence="3" id="KW-1185">Reference proteome</keyword>
<dbReference type="RefSeq" id="WP_140011683.1">
    <property type="nucleotide sequence ID" value="NZ_JBHMDG010000010.1"/>
</dbReference>
<name>A0ABV5K8D6_9ACTN</name>
<protein>
    <submittedName>
        <fullName evidence="2">Uncharacterized protein</fullName>
    </submittedName>
</protein>
<keyword evidence="1" id="KW-0472">Membrane</keyword>
<proteinExistence type="predicted"/>
<dbReference type="EMBL" id="JBHMDG010000010">
    <property type="protein sequence ID" value="MFB9312970.1"/>
    <property type="molecule type" value="Genomic_DNA"/>
</dbReference>
<comment type="caution">
    <text evidence="2">The sequence shown here is derived from an EMBL/GenBank/DDBJ whole genome shotgun (WGS) entry which is preliminary data.</text>
</comment>
<dbReference type="Proteomes" id="UP001589750">
    <property type="component" value="Unassembled WGS sequence"/>
</dbReference>
<evidence type="ECO:0000313" key="2">
    <source>
        <dbReference type="EMBL" id="MFB9312970.1"/>
    </source>
</evidence>
<evidence type="ECO:0000313" key="3">
    <source>
        <dbReference type="Proteomes" id="UP001589750"/>
    </source>
</evidence>